<proteinExistence type="predicted"/>
<dbReference type="Proteomes" id="UP000231057">
    <property type="component" value="Chromosome"/>
</dbReference>
<reference evidence="3" key="2">
    <citation type="journal article" date="2022" name="Front. Microbiol.">
        <title>Comparative Genomic Analysis Revealed Distinct Molecular Components and Organization of CO2-Concentrating Mechanism in Thermophilic Cyanobacteria.</title>
        <authorList>
            <person name="Tang J."/>
            <person name="Zhou H."/>
            <person name="Yao D."/>
            <person name="Riaz S."/>
            <person name="You D."/>
            <person name="Klepacz-Smolka A."/>
            <person name="Daroch M."/>
        </authorList>
    </citation>
    <scope>NUCLEOTIDE SEQUENCE [LARGE SCALE GENOMIC DNA]</scope>
    <source>
        <strain evidence="3">PCC 6715</strain>
    </source>
</reference>
<dbReference type="OrthoDB" id="510916at2"/>
<dbReference type="RefSeq" id="WP_099799406.1">
    <property type="nucleotide sequence ID" value="NZ_CP018092.1"/>
</dbReference>
<keyword evidence="1" id="KW-0472">Membrane</keyword>
<evidence type="ECO:0000313" key="3">
    <source>
        <dbReference type="Proteomes" id="UP000231057"/>
    </source>
</evidence>
<dbReference type="AlphaFoldDB" id="A0A2D2Q481"/>
<gene>
    <name evidence="2" type="ORF">BRW62_10330</name>
</gene>
<reference evidence="2 3" key="1">
    <citation type="submission" date="2016-11" db="EMBL/GenBank/DDBJ databases">
        <title>Complete genome sequence of thermophilic cyanobacteria strain Synechococcus sp. PCC6715.</title>
        <authorList>
            <person name="Tang J."/>
            <person name="Daroch M."/>
            <person name="Liang Y."/>
            <person name="Jiang D."/>
            <person name="Shah M."/>
        </authorList>
    </citation>
    <scope>NUCLEOTIDE SEQUENCE [LARGE SCALE GENOMIC DNA]</scope>
    <source>
        <strain evidence="2 3">PCC 6715</strain>
    </source>
</reference>
<keyword evidence="1" id="KW-0812">Transmembrane</keyword>
<feature type="transmembrane region" description="Helical" evidence="1">
    <location>
        <begin position="28"/>
        <end position="49"/>
    </location>
</feature>
<dbReference type="KEGG" id="slw:BRW62_10330"/>
<evidence type="ECO:0000256" key="1">
    <source>
        <dbReference type="SAM" id="Phobius"/>
    </source>
</evidence>
<name>A0A2D2Q481_PARLV</name>
<sequence>MKRSRRRPQPQQPSQNLDSFLDVLTNTVGVMIFVCLFASLTAAVSPALVRTPIARETRKQGYFFECRGNRAIPLDEDNASAAIQQFFRRVNDNPFVDPQHLQRQFRDFSHNTRYYTVRLSLVNFGGQPIIQTLFQPRDRFGGESVASLDTSTSTFRQTLRRLSPSRHSLIFFVRPDSFDCFRAARAIAWRNGFDVGWEPMTEDRAIIFVSGGGRRVTVQ</sequence>
<evidence type="ECO:0000313" key="2">
    <source>
        <dbReference type="EMBL" id="ATS19067.1"/>
    </source>
</evidence>
<protein>
    <submittedName>
        <fullName evidence="2">Uncharacterized protein</fullName>
    </submittedName>
</protein>
<keyword evidence="3" id="KW-1185">Reference proteome</keyword>
<keyword evidence="1" id="KW-1133">Transmembrane helix</keyword>
<accession>A0A2D2Q481</accession>
<organism evidence="2 3">
    <name type="scientific">Parathermosynechococcus lividus PCC 6715</name>
    <dbReference type="NCBI Taxonomy" id="1917166"/>
    <lineage>
        <taxon>Bacteria</taxon>
        <taxon>Bacillati</taxon>
        <taxon>Cyanobacteriota</taxon>
        <taxon>Cyanophyceae</taxon>
        <taxon>Acaryochloridales</taxon>
        <taxon>Thermosynechococcaceae</taxon>
        <taxon>Parathermosynechococcus</taxon>
    </lineage>
</organism>
<dbReference type="EMBL" id="CP018092">
    <property type="protein sequence ID" value="ATS19067.1"/>
    <property type="molecule type" value="Genomic_DNA"/>
</dbReference>